<accession>A0ABZ3H6C0</accession>
<dbReference type="InterPro" id="IPR050956">
    <property type="entry name" value="2C_system_His_kinase"/>
</dbReference>
<evidence type="ECO:0000256" key="2">
    <source>
        <dbReference type="PROSITE-ProRule" id="PRU00169"/>
    </source>
</evidence>
<dbReference type="InterPro" id="IPR001789">
    <property type="entry name" value="Sig_transdc_resp-reg_receiver"/>
</dbReference>
<evidence type="ECO:0000256" key="1">
    <source>
        <dbReference type="ARBA" id="ARBA00022553"/>
    </source>
</evidence>
<reference evidence="4 5" key="1">
    <citation type="submission" date="2021-11" db="EMBL/GenBank/DDBJ databases">
        <title>Whole genome of Geoglobus acetivorans.</title>
        <authorList>
            <person name="Liu D."/>
        </authorList>
    </citation>
    <scope>NUCLEOTIDE SEQUENCE [LARGE SCALE GENOMIC DNA]</scope>
    <source>
        <strain evidence="4 5">SBH6</strain>
    </source>
</reference>
<organism evidence="4 5">
    <name type="scientific">Geoglobus acetivorans</name>
    <dbReference type="NCBI Taxonomy" id="565033"/>
    <lineage>
        <taxon>Archaea</taxon>
        <taxon>Methanobacteriati</taxon>
        <taxon>Methanobacteriota</taxon>
        <taxon>Archaeoglobi</taxon>
        <taxon>Archaeoglobales</taxon>
        <taxon>Archaeoglobaceae</taxon>
        <taxon>Geoglobus</taxon>
    </lineage>
</organism>
<feature type="modified residue" description="4-aspartylphosphate" evidence="2">
    <location>
        <position position="51"/>
    </location>
</feature>
<keyword evidence="1 2" id="KW-0597">Phosphoprotein</keyword>
<evidence type="ECO:0000313" key="5">
    <source>
        <dbReference type="Proteomes" id="UP001492541"/>
    </source>
</evidence>
<dbReference type="SUPFAM" id="SSF52172">
    <property type="entry name" value="CheY-like"/>
    <property type="match status" value="1"/>
</dbReference>
<protein>
    <submittedName>
        <fullName evidence="4">Response regulator</fullName>
    </submittedName>
</protein>
<feature type="domain" description="Response regulatory" evidence="3">
    <location>
        <begin position="3"/>
        <end position="115"/>
    </location>
</feature>
<sequence length="116" mass="12717">MRKVLIVDDDPMVREVLGIMLSGYCRVISASNGKEAVAAYKKSKPDIVLMDILMPEMDGITATKEIKAFDPDAKIIAITAYASTKGEDMLKVGAIDVVGKPIRKTELIAKIEEYLE</sequence>
<dbReference type="PANTHER" id="PTHR43719">
    <property type="entry name" value="TWO-COMPONENT HISTIDINE KINASE"/>
    <property type="match status" value="1"/>
</dbReference>
<dbReference type="EMBL" id="CP087714">
    <property type="protein sequence ID" value="XAT64653.1"/>
    <property type="molecule type" value="Genomic_DNA"/>
</dbReference>
<proteinExistence type="predicted"/>
<dbReference type="RefSeq" id="WP_193807939.1">
    <property type="nucleotide sequence ID" value="NZ_CP087714.1"/>
</dbReference>
<name>A0ABZ3H6C0_GEOAI</name>
<dbReference type="GeneID" id="90448943"/>
<keyword evidence="5" id="KW-1185">Reference proteome</keyword>
<dbReference type="PROSITE" id="PS50110">
    <property type="entry name" value="RESPONSE_REGULATORY"/>
    <property type="match status" value="1"/>
</dbReference>
<dbReference type="PANTHER" id="PTHR43719:SF28">
    <property type="entry name" value="PEROXIDE STRESS-ACTIVATED HISTIDINE KINASE MAK1-RELATED"/>
    <property type="match status" value="1"/>
</dbReference>
<dbReference type="InterPro" id="IPR011006">
    <property type="entry name" value="CheY-like_superfamily"/>
</dbReference>
<evidence type="ECO:0000313" key="4">
    <source>
        <dbReference type="EMBL" id="XAT64653.1"/>
    </source>
</evidence>
<dbReference type="Proteomes" id="UP001492541">
    <property type="component" value="Chromosome"/>
</dbReference>
<dbReference type="CDD" id="cd17546">
    <property type="entry name" value="REC_hyHK_CKI1_RcsC-like"/>
    <property type="match status" value="1"/>
</dbReference>
<dbReference type="Gene3D" id="3.40.50.2300">
    <property type="match status" value="1"/>
</dbReference>
<evidence type="ECO:0000259" key="3">
    <source>
        <dbReference type="PROSITE" id="PS50110"/>
    </source>
</evidence>
<gene>
    <name evidence="4" type="ORF">LPQ35_04620</name>
</gene>
<dbReference type="SMART" id="SM00448">
    <property type="entry name" value="REC"/>
    <property type="match status" value="1"/>
</dbReference>
<dbReference type="Pfam" id="PF00072">
    <property type="entry name" value="Response_reg"/>
    <property type="match status" value="1"/>
</dbReference>